<comment type="caution">
    <text evidence="1">The sequence shown here is derived from an EMBL/GenBank/DDBJ whole genome shotgun (WGS) entry which is preliminary data.</text>
</comment>
<dbReference type="Proteomes" id="UP000230730">
    <property type="component" value="Unassembled WGS sequence"/>
</dbReference>
<reference evidence="2" key="1">
    <citation type="submission" date="2017-09" db="EMBL/GenBank/DDBJ databases">
        <title>Depth-based differentiation of microbial function through sediment-hosted aquifers and enrichment of novel symbionts in the deep terrestrial subsurface.</title>
        <authorList>
            <person name="Probst A.J."/>
            <person name="Ladd B."/>
            <person name="Jarett J.K."/>
            <person name="Geller-Mcgrath D.E."/>
            <person name="Sieber C.M.K."/>
            <person name="Emerson J.B."/>
            <person name="Anantharaman K."/>
            <person name="Thomas B.C."/>
            <person name="Malmstrom R."/>
            <person name="Stieglmeier M."/>
            <person name="Klingl A."/>
            <person name="Woyke T."/>
            <person name="Ryan C.M."/>
            <person name="Banfield J.F."/>
        </authorList>
    </citation>
    <scope>NUCLEOTIDE SEQUENCE [LARGE SCALE GENOMIC DNA]</scope>
</reference>
<name>A0A2H0VLY0_9BACT</name>
<sequence length="97" mass="11576">NLSHTFNDKFKQVEQRLLTQIDRKFAESSKDLNRQLQFHEKLIVDRLEEKFEIKQKGLRNDILNFKDEVLTEVKDLRQEVTVTSARVTKLEKTFLAN</sequence>
<feature type="non-terminal residue" evidence="1">
    <location>
        <position position="1"/>
    </location>
</feature>
<evidence type="ECO:0000313" key="1">
    <source>
        <dbReference type="EMBL" id="PIS00116.1"/>
    </source>
</evidence>
<dbReference type="EMBL" id="PFAE01000003">
    <property type="protein sequence ID" value="PIS00116.1"/>
    <property type="molecule type" value="Genomic_DNA"/>
</dbReference>
<organism evidence="1 2">
    <name type="scientific">Candidatus Collierbacteria bacterium CG10_big_fil_rev_8_21_14_0_10_43_36</name>
    <dbReference type="NCBI Taxonomy" id="1974534"/>
    <lineage>
        <taxon>Bacteria</taxon>
        <taxon>Candidatus Collieribacteriota</taxon>
    </lineage>
</organism>
<gene>
    <name evidence="1" type="ORF">COT86_00245</name>
</gene>
<evidence type="ECO:0008006" key="3">
    <source>
        <dbReference type="Google" id="ProtNLM"/>
    </source>
</evidence>
<accession>A0A2H0VLY0</accession>
<proteinExistence type="predicted"/>
<protein>
    <recommendedName>
        <fullName evidence="3">DUF1640 domain-containing protein</fullName>
    </recommendedName>
</protein>
<dbReference type="AlphaFoldDB" id="A0A2H0VLY0"/>
<evidence type="ECO:0000313" key="2">
    <source>
        <dbReference type="Proteomes" id="UP000230730"/>
    </source>
</evidence>